<feature type="domain" description="AMP-binding enzyme C-terminal" evidence="4">
    <location>
        <begin position="414"/>
        <end position="486"/>
    </location>
</feature>
<dbReference type="OrthoDB" id="9757771at2"/>
<dbReference type="PANTHER" id="PTHR43201">
    <property type="entry name" value="ACYL-COA SYNTHETASE"/>
    <property type="match status" value="1"/>
</dbReference>
<reference evidence="5 6" key="1">
    <citation type="submission" date="2017-06" db="EMBL/GenBank/DDBJ databases">
        <title>Complete genome sequence of Paenibacillus donghaensis KCTC 13049T isolated from East Sea sediment, South Korea.</title>
        <authorList>
            <person name="Jung B.K."/>
            <person name="Hong S.-J."/>
            <person name="Shin J.-H."/>
        </authorList>
    </citation>
    <scope>NUCLEOTIDE SEQUENCE [LARGE SCALE GENOMIC DNA]</scope>
    <source>
        <strain evidence="5 6">KCTC 13049</strain>
    </source>
</reference>
<gene>
    <name evidence="5" type="ORF">B9T62_36465</name>
</gene>
<dbReference type="InterPro" id="IPR045851">
    <property type="entry name" value="AMP-bd_C_sf"/>
</dbReference>
<feature type="domain" description="AMP-dependent synthetase/ligase" evidence="3">
    <location>
        <begin position="9"/>
        <end position="363"/>
    </location>
</feature>
<dbReference type="Pfam" id="PF00501">
    <property type="entry name" value="AMP-binding"/>
    <property type="match status" value="1"/>
</dbReference>
<evidence type="ECO:0008006" key="7">
    <source>
        <dbReference type="Google" id="ProtNLM"/>
    </source>
</evidence>
<dbReference type="Gene3D" id="3.40.50.12780">
    <property type="entry name" value="N-terminal domain of ligase-like"/>
    <property type="match status" value="1"/>
</dbReference>
<dbReference type="Pfam" id="PF13193">
    <property type="entry name" value="AMP-binding_C"/>
    <property type="match status" value="1"/>
</dbReference>
<evidence type="ECO:0000256" key="1">
    <source>
        <dbReference type="ARBA" id="ARBA00006432"/>
    </source>
</evidence>
<dbReference type="GO" id="GO:0031956">
    <property type="term" value="F:medium-chain fatty acid-CoA ligase activity"/>
    <property type="evidence" value="ECO:0007669"/>
    <property type="project" value="TreeGrafter"/>
</dbReference>
<sequence length="491" mass="56676">MTILELLKRGVETKKNNLALVYRDQHITYGQLYESIQQTIREFRKLGLRKGDKVVLLVNSDYSFVNYFFSLTSIGCIVIPLDLNIREELYSIIHDSEATAIVIYETLVDERVISKLSSSKLRYIINENYIHSNYKDYQILGNALLTHDGIGESEEVVSDDLLCFIYTSGTIKEPKGVMLTHHNLLFNIQELRDVIDVDEKDVFFNVLPFFHCYGLCTNLLLPLSIGATIVLHDNKNLNDIVRHIQKWNTTVFSCVPTMLEKIKNMINQDMKHIKFISSGAPLPYSVVKYYYEKNDIQIINAYGSSETNTIAVNKNCYYSKQHSVGTLLPSLQTKIVDEDGNELAYGQEGEILLKTPKLMRGYYNLTKETEEVLRDSWFYTGDIGYVLEIRELFITGRKKEMFCVAGKKVFKHDVEEILMQSGYFKDVLVEAESNVSRGDLIIAKVVLNDETTINEEQILRYCRRKMSAHKVPKKIIICEHLIKKKTWKMMV</sequence>
<dbReference type="Proteomes" id="UP000249890">
    <property type="component" value="Chromosome"/>
</dbReference>
<keyword evidence="2" id="KW-0436">Ligase</keyword>
<keyword evidence="6" id="KW-1185">Reference proteome</keyword>
<dbReference type="AlphaFoldDB" id="A0A2Z2KPS6"/>
<protein>
    <recommendedName>
        <fullName evidence="7">AMP-dependent synthetase/ligase domain-containing protein</fullName>
    </recommendedName>
</protein>
<evidence type="ECO:0000259" key="3">
    <source>
        <dbReference type="Pfam" id="PF00501"/>
    </source>
</evidence>
<evidence type="ECO:0000313" key="6">
    <source>
        <dbReference type="Proteomes" id="UP000249890"/>
    </source>
</evidence>
<dbReference type="RefSeq" id="WP_087919704.1">
    <property type="nucleotide sequence ID" value="NZ_CP021780.1"/>
</dbReference>
<evidence type="ECO:0000313" key="5">
    <source>
        <dbReference type="EMBL" id="ASA25743.1"/>
    </source>
</evidence>
<evidence type="ECO:0000256" key="2">
    <source>
        <dbReference type="ARBA" id="ARBA00022598"/>
    </source>
</evidence>
<dbReference type="KEGG" id="pdh:B9T62_36465"/>
<proteinExistence type="inferred from homology"/>
<evidence type="ECO:0000259" key="4">
    <source>
        <dbReference type="Pfam" id="PF13193"/>
    </source>
</evidence>
<dbReference type="Gene3D" id="3.30.300.30">
    <property type="match status" value="1"/>
</dbReference>
<dbReference type="EMBL" id="CP021780">
    <property type="protein sequence ID" value="ASA25743.1"/>
    <property type="molecule type" value="Genomic_DNA"/>
</dbReference>
<dbReference type="GO" id="GO:0006631">
    <property type="term" value="P:fatty acid metabolic process"/>
    <property type="evidence" value="ECO:0007669"/>
    <property type="project" value="TreeGrafter"/>
</dbReference>
<name>A0A2Z2KPS6_9BACL</name>
<dbReference type="InterPro" id="IPR025110">
    <property type="entry name" value="AMP-bd_C"/>
</dbReference>
<dbReference type="SUPFAM" id="SSF56801">
    <property type="entry name" value="Acetyl-CoA synthetase-like"/>
    <property type="match status" value="1"/>
</dbReference>
<dbReference type="InterPro" id="IPR042099">
    <property type="entry name" value="ANL_N_sf"/>
</dbReference>
<dbReference type="InterPro" id="IPR000873">
    <property type="entry name" value="AMP-dep_synth/lig_dom"/>
</dbReference>
<organism evidence="5 6">
    <name type="scientific">Paenibacillus donghaensis</name>
    <dbReference type="NCBI Taxonomy" id="414771"/>
    <lineage>
        <taxon>Bacteria</taxon>
        <taxon>Bacillati</taxon>
        <taxon>Bacillota</taxon>
        <taxon>Bacilli</taxon>
        <taxon>Bacillales</taxon>
        <taxon>Paenibacillaceae</taxon>
        <taxon>Paenibacillus</taxon>
    </lineage>
</organism>
<comment type="similarity">
    <text evidence="1">Belongs to the ATP-dependent AMP-binding enzyme family.</text>
</comment>
<accession>A0A2Z2KPS6</accession>
<dbReference type="PANTHER" id="PTHR43201:SF5">
    <property type="entry name" value="MEDIUM-CHAIN ACYL-COA LIGASE ACSF2, MITOCHONDRIAL"/>
    <property type="match status" value="1"/>
</dbReference>